<gene>
    <name evidence="3" type="ORF">HNY73_012329</name>
</gene>
<feature type="region of interest" description="Disordered" evidence="2">
    <location>
        <begin position="1"/>
        <end position="38"/>
    </location>
</feature>
<feature type="region of interest" description="Disordered" evidence="2">
    <location>
        <begin position="296"/>
        <end position="318"/>
    </location>
</feature>
<reference evidence="3" key="1">
    <citation type="journal article" date="2020" name="bioRxiv">
        <title>Chromosome-level reference genome of the European wasp spider Argiope bruennichi: a resource for studies on range expansion and evolutionary adaptation.</title>
        <authorList>
            <person name="Sheffer M.M."/>
            <person name="Hoppe A."/>
            <person name="Krehenwinkel H."/>
            <person name="Uhl G."/>
            <person name="Kuss A.W."/>
            <person name="Jensen L."/>
            <person name="Jensen C."/>
            <person name="Gillespie R.G."/>
            <person name="Hoff K.J."/>
            <person name="Prost S."/>
        </authorList>
    </citation>
    <scope>NUCLEOTIDE SEQUENCE</scope>
</reference>
<dbReference type="Proteomes" id="UP000807504">
    <property type="component" value="Unassembled WGS sequence"/>
</dbReference>
<evidence type="ECO:0000313" key="4">
    <source>
        <dbReference type="Proteomes" id="UP000807504"/>
    </source>
</evidence>
<dbReference type="EMBL" id="JABXBU010001863">
    <property type="protein sequence ID" value="KAF8781991.1"/>
    <property type="molecule type" value="Genomic_DNA"/>
</dbReference>
<evidence type="ECO:0000256" key="2">
    <source>
        <dbReference type="SAM" id="MobiDB-lite"/>
    </source>
</evidence>
<evidence type="ECO:0000256" key="1">
    <source>
        <dbReference type="SAM" id="Coils"/>
    </source>
</evidence>
<evidence type="ECO:0000313" key="3">
    <source>
        <dbReference type="EMBL" id="KAF8781991.1"/>
    </source>
</evidence>
<reference evidence="3" key="2">
    <citation type="submission" date="2020-06" db="EMBL/GenBank/DDBJ databases">
        <authorList>
            <person name="Sheffer M."/>
        </authorList>
    </citation>
    <scope>NUCLEOTIDE SEQUENCE</scope>
</reference>
<comment type="caution">
    <text evidence="3">The sequence shown here is derived from an EMBL/GenBank/DDBJ whole genome shotgun (WGS) entry which is preliminary data.</text>
</comment>
<organism evidence="3 4">
    <name type="scientific">Argiope bruennichi</name>
    <name type="common">Wasp spider</name>
    <name type="synonym">Aranea bruennichi</name>
    <dbReference type="NCBI Taxonomy" id="94029"/>
    <lineage>
        <taxon>Eukaryota</taxon>
        <taxon>Metazoa</taxon>
        <taxon>Ecdysozoa</taxon>
        <taxon>Arthropoda</taxon>
        <taxon>Chelicerata</taxon>
        <taxon>Arachnida</taxon>
        <taxon>Araneae</taxon>
        <taxon>Araneomorphae</taxon>
        <taxon>Entelegynae</taxon>
        <taxon>Araneoidea</taxon>
        <taxon>Araneidae</taxon>
        <taxon>Argiope</taxon>
    </lineage>
</organism>
<dbReference type="Gene3D" id="1.20.5.390">
    <property type="entry name" value="L1 transposable element, trimerization domain"/>
    <property type="match status" value="1"/>
</dbReference>
<protein>
    <submittedName>
        <fullName evidence="3">Uncharacterized protein</fullName>
    </submittedName>
</protein>
<dbReference type="AlphaFoldDB" id="A0A8T0EW67"/>
<accession>A0A8T0EW67</accession>
<keyword evidence="1" id="KW-0175">Coiled coil</keyword>
<sequence>MASAEVSPIENGRHESFDSSEFSLIPPPVDGEEEREMANSQYDLGSAFPIQDLSNVEIQKRLVELVEDNESMKEALKYNNALMKDQLRTISEWHSQMTASLSQQRLSLEEAHLKIEELEKENTELRQKSFTISQRENSPCSDNELDFEIIQAKKFKEEEEVKQQLKETEKKVSELLQLVETQNAEINNLKLVCETKDKENADLKGQLSDHNELKSRCENLGLKMKSCEETTNQIQKLDEERVKLLTALQEIDSKFAQEQNALERERMSHSETKKLLKDLQEKYNRIDKLLQIESKDQKEKSEQFLRREQEAKKSSRTN</sequence>
<feature type="coiled-coil region" evidence="1">
    <location>
        <begin position="210"/>
        <end position="296"/>
    </location>
</feature>
<keyword evidence="4" id="KW-1185">Reference proteome</keyword>
<feature type="coiled-coil region" evidence="1">
    <location>
        <begin position="101"/>
        <end position="185"/>
    </location>
</feature>
<proteinExistence type="predicted"/>
<name>A0A8T0EW67_ARGBR</name>